<proteinExistence type="predicted"/>
<dbReference type="EMBL" id="LAZR01014562">
    <property type="protein sequence ID" value="KKM16943.1"/>
    <property type="molecule type" value="Genomic_DNA"/>
</dbReference>
<sequence>MKRSIIVLLAPAMLATCLTASAAPPKQASGLKAFHRAGQTFITFADVEDTFGKQVNWGQVRGHQSKADPRQRVRCRLYRHDKPIRAGNLKRATLLAEVEPLSGININSWSFERLVNQIVFSNDDQGELGRYGPFSGLGKDSPEAKKLTMPRFAVKDGEALPPGTGLYVHSVAAKGKAYYAVTAVAGGVENVADFGAGNSLAQPVDEAPAAREPV</sequence>
<feature type="non-terminal residue" evidence="1">
    <location>
        <position position="214"/>
    </location>
</feature>
<reference evidence="1" key="1">
    <citation type="journal article" date="2015" name="Nature">
        <title>Complex archaea that bridge the gap between prokaryotes and eukaryotes.</title>
        <authorList>
            <person name="Spang A."/>
            <person name="Saw J.H."/>
            <person name="Jorgensen S.L."/>
            <person name="Zaremba-Niedzwiedzka K."/>
            <person name="Martijn J."/>
            <person name="Lind A.E."/>
            <person name="van Eijk R."/>
            <person name="Schleper C."/>
            <person name="Guy L."/>
            <person name="Ettema T.J."/>
        </authorList>
    </citation>
    <scope>NUCLEOTIDE SEQUENCE</scope>
</reference>
<comment type="caution">
    <text evidence="1">The sequence shown here is derived from an EMBL/GenBank/DDBJ whole genome shotgun (WGS) entry which is preliminary data.</text>
</comment>
<accession>A0A0F9K4E1</accession>
<dbReference type="AlphaFoldDB" id="A0A0F9K4E1"/>
<protein>
    <submittedName>
        <fullName evidence="1">Uncharacterized protein</fullName>
    </submittedName>
</protein>
<gene>
    <name evidence="1" type="ORF">LCGC14_1680710</name>
</gene>
<name>A0A0F9K4E1_9ZZZZ</name>
<evidence type="ECO:0000313" key="1">
    <source>
        <dbReference type="EMBL" id="KKM16943.1"/>
    </source>
</evidence>
<organism evidence="1">
    <name type="scientific">marine sediment metagenome</name>
    <dbReference type="NCBI Taxonomy" id="412755"/>
    <lineage>
        <taxon>unclassified sequences</taxon>
        <taxon>metagenomes</taxon>
        <taxon>ecological metagenomes</taxon>
    </lineage>
</organism>